<name>A0A150LYF8_9BACI</name>
<reference evidence="1 2" key="1">
    <citation type="submission" date="2016-01" db="EMBL/GenBank/DDBJ databases">
        <title>Draft Genome Sequences of Seven Thermophilic Sporeformers Isolated from Foods.</title>
        <authorList>
            <person name="Berendsen E.M."/>
            <person name="Wells-Bennik M.H."/>
            <person name="Krawcyk A.O."/>
            <person name="De Jong A."/>
            <person name="Holsappel S."/>
            <person name="Eijlander R.T."/>
            <person name="Kuipers O.P."/>
        </authorList>
    </citation>
    <scope>NUCLEOTIDE SEQUENCE [LARGE SCALE GENOMIC DNA]</scope>
    <source>
        <strain evidence="1 2">B4135</strain>
    </source>
</reference>
<sequence length="140" mass="16229">MGSGKMIIRRMFKSNALEIWKIEIPDAESTNYLIISDQKRPGTLADYPWLDEADKKFFEPRENFIKVQFVSNQDLQGLNLSRHDVSGLADDLLAHVAQAHCDWNIDFLRIANPDRYVRALLNKQGIKDDDVSRFKYLSQD</sequence>
<accession>A0A150LYF8</accession>
<dbReference type="EMBL" id="LQYT01000057">
    <property type="protein sequence ID" value="KYD17327.1"/>
    <property type="molecule type" value="Genomic_DNA"/>
</dbReference>
<dbReference type="Proteomes" id="UP000075683">
    <property type="component" value="Unassembled WGS sequence"/>
</dbReference>
<dbReference type="STRING" id="301148.B4135_2539"/>
<evidence type="ECO:0000313" key="2">
    <source>
        <dbReference type="Proteomes" id="UP000075683"/>
    </source>
</evidence>
<gene>
    <name evidence="1" type="ORF">B4135_2539</name>
</gene>
<comment type="caution">
    <text evidence="1">The sequence shown here is derived from an EMBL/GenBank/DDBJ whole genome shotgun (WGS) entry which is preliminary data.</text>
</comment>
<proteinExistence type="predicted"/>
<evidence type="ECO:0000313" key="1">
    <source>
        <dbReference type="EMBL" id="KYD17327.1"/>
    </source>
</evidence>
<organism evidence="1 2">
    <name type="scientific">Caldibacillus debilis</name>
    <dbReference type="NCBI Taxonomy" id="301148"/>
    <lineage>
        <taxon>Bacteria</taxon>
        <taxon>Bacillati</taxon>
        <taxon>Bacillota</taxon>
        <taxon>Bacilli</taxon>
        <taxon>Bacillales</taxon>
        <taxon>Bacillaceae</taxon>
        <taxon>Caldibacillus</taxon>
    </lineage>
</organism>
<dbReference type="AlphaFoldDB" id="A0A150LYF8"/>
<protein>
    <submittedName>
        <fullName evidence="1">Uncharacterized protein</fullName>
    </submittedName>
</protein>